<accession>A0AA86MXY4</accession>
<sequence>MALMQAGYEIAVDTHARKGVGIYFCILLGDD</sequence>
<reference evidence="1" key="1">
    <citation type="submission" date="2022-10" db="EMBL/GenBank/DDBJ databases">
        <authorList>
            <person name="Koch H."/>
        </authorList>
    </citation>
    <scope>NUCLEOTIDE SEQUENCE</scope>
    <source>
        <strain evidence="1">DNF</strain>
    </source>
</reference>
<dbReference type="AlphaFoldDB" id="A0AA86MXY4"/>
<evidence type="ECO:0000313" key="2">
    <source>
        <dbReference type="Proteomes" id="UP001179121"/>
    </source>
</evidence>
<keyword evidence="2" id="KW-1185">Reference proteome</keyword>
<dbReference type="EMBL" id="OX365700">
    <property type="protein sequence ID" value="CAI4031063.1"/>
    <property type="molecule type" value="Genomic_DNA"/>
</dbReference>
<proteinExistence type="predicted"/>
<protein>
    <submittedName>
        <fullName evidence="1">Uncharacterized protein</fullName>
    </submittedName>
</protein>
<organism evidence="1 2">
    <name type="scientific">Nitrospira tepida</name>
    <dbReference type="NCBI Taxonomy" id="2973512"/>
    <lineage>
        <taxon>Bacteria</taxon>
        <taxon>Pseudomonadati</taxon>
        <taxon>Nitrospirota</taxon>
        <taxon>Nitrospiria</taxon>
        <taxon>Nitrospirales</taxon>
        <taxon>Nitrospiraceae</taxon>
        <taxon>Nitrospira</taxon>
    </lineage>
</organism>
<gene>
    <name evidence="1" type="ORF">DNFV4_01494</name>
</gene>
<dbReference type="Proteomes" id="UP001179121">
    <property type="component" value="Chromosome"/>
</dbReference>
<name>A0AA86MXY4_9BACT</name>
<evidence type="ECO:0000313" key="1">
    <source>
        <dbReference type="EMBL" id="CAI4031063.1"/>
    </source>
</evidence>
<dbReference type="KEGG" id="nti:DNFV4_01494"/>